<name>A0A0B7N4E5_9FUNG</name>
<evidence type="ECO:0008006" key="11">
    <source>
        <dbReference type="Google" id="ProtNLM"/>
    </source>
</evidence>
<dbReference type="PANTHER" id="PTHR12547">
    <property type="entry name" value="CCCH ZINC FINGER/TIS11-RELATED"/>
    <property type="match status" value="1"/>
</dbReference>
<keyword evidence="1 5" id="KW-0479">Metal-binding</keyword>
<keyword evidence="4 5" id="KW-0862">Zinc</keyword>
<dbReference type="SUPFAM" id="SSF55811">
    <property type="entry name" value="Nudix"/>
    <property type="match status" value="1"/>
</dbReference>
<dbReference type="Gene3D" id="1.25.40.180">
    <property type="match status" value="1"/>
</dbReference>
<dbReference type="FunFam" id="4.10.1000.10:FF:000003">
    <property type="entry name" value="Zinc finger CCCH domain-containing protein"/>
    <property type="match status" value="1"/>
</dbReference>
<accession>A0A0B7N4E5</accession>
<dbReference type="InterPro" id="IPR003565">
    <property type="entry name" value="Tetra_PHTase"/>
</dbReference>
<dbReference type="InterPro" id="IPR015797">
    <property type="entry name" value="NUDIX_hydrolase-like_dom_sf"/>
</dbReference>
<dbReference type="PROSITE" id="PS51363">
    <property type="entry name" value="W2"/>
    <property type="match status" value="1"/>
</dbReference>
<feature type="compositionally biased region" description="Low complexity" evidence="6">
    <location>
        <begin position="190"/>
        <end position="218"/>
    </location>
</feature>
<feature type="region of interest" description="Disordered" evidence="6">
    <location>
        <begin position="144"/>
        <end position="168"/>
    </location>
</feature>
<dbReference type="Gene3D" id="3.90.79.10">
    <property type="entry name" value="Nucleoside Triphosphate Pyrophosphohydrolase"/>
    <property type="match status" value="1"/>
</dbReference>
<dbReference type="GO" id="GO:0051252">
    <property type="term" value="P:regulation of RNA metabolic process"/>
    <property type="evidence" value="ECO:0007669"/>
    <property type="project" value="UniProtKB-ARBA"/>
</dbReference>
<dbReference type="InterPro" id="IPR016024">
    <property type="entry name" value="ARM-type_fold"/>
</dbReference>
<feature type="zinc finger region" description="C3H1-type" evidence="5">
    <location>
        <begin position="287"/>
        <end position="315"/>
    </location>
</feature>
<dbReference type="GO" id="GO:0008796">
    <property type="term" value="F:bis(5'-nucleosyl)-tetraphosphatase activity"/>
    <property type="evidence" value="ECO:0007669"/>
    <property type="project" value="InterPro"/>
</dbReference>
<keyword evidence="2" id="KW-0677">Repeat</keyword>
<feature type="region of interest" description="Disordered" evidence="6">
    <location>
        <begin position="460"/>
        <end position="480"/>
    </location>
</feature>
<dbReference type="CDD" id="cd03428">
    <property type="entry name" value="NUDIX_Ap4A_Nudt2"/>
    <property type="match status" value="1"/>
</dbReference>
<gene>
    <name evidence="9" type="primary">PARPA_03988.1 scaffold 10876</name>
</gene>
<feature type="region of interest" description="Disordered" evidence="6">
    <location>
        <begin position="502"/>
        <end position="522"/>
    </location>
</feature>
<dbReference type="SMART" id="SM00356">
    <property type="entry name" value="ZnF_C3H1"/>
    <property type="match status" value="2"/>
</dbReference>
<organism evidence="9 10">
    <name type="scientific">Parasitella parasitica</name>
    <dbReference type="NCBI Taxonomy" id="35722"/>
    <lineage>
        <taxon>Eukaryota</taxon>
        <taxon>Fungi</taxon>
        <taxon>Fungi incertae sedis</taxon>
        <taxon>Mucoromycota</taxon>
        <taxon>Mucoromycotina</taxon>
        <taxon>Mucoromycetes</taxon>
        <taxon>Mucorales</taxon>
        <taxon>Mucorineae</taxon>
        <taxon>Mucoraceae</taxon>
        <taxon>Parasitella</taxon>
    </lineage>
</organism>
<dbReference type="GO" id="GO:0000166">
    <property type="term" value="F:nucleotide binding"/>
    <property type="evidence" value="ECO:0007669"/>
    <property type="project" value="UniProtKB-KW"/>
</dbReference>
<evidence type="ECO:0000259" key="7">
    <source>
        <dbReference type="PROSITE" id="PS50103"/>
    </source>
</evidence>
<dbReference type="Pfam" id="PF02020">
    <property type="entry name" value="W2"/>
    <property type="match status" value="1"/>
</dbReference>
<dbReference type="GO" id="GO:0003729">
    <property type="term" value="F:mRNA binding"/>
    <property type="evidence" value="ECO:0007669"/>
    <property type="project" value="InterPro"/>
</dbReference>
<dbReference type="STRING" id="35722.A0A0B7N4E5"/>
<evidence type="ECO:0000256" key="1">
    <source>
        <dbReference type="ARBA" id="ARBA00022723"/>
    </source>
</evidence>
<feature type="region of interest" description="Disordered" evidence="6">
    <location>
        <begin position="187"/>
        <end position="218"/>
    </location>
</feature>
<dbReference type="AlphaFoldDB" id="A0A0B7N4E5"/>
<proteinExistence type="predicted"/>
<feature type="zinc finger region" description="C3H1-type" evidence="5">
    <location>
        <begin position="221"/>
        <end position="249"/>
    </location>
</feature>
<sequence>MDKPSQPKPYAGLVIYRIQRNVEFLLLNDSFANKKHWFCPKGQVIGNEDEIKCAIRETHEATGLGPKDLHIEEGFAIELRYLSGTKPKKVKYHLAQLTDNHVKLLPAEGVHMQWLNQTTCSEKVVFKTMQEVFKHAQTFIDTKRKKFSGRSNNNNHQHHNQHQQDRSEVQALSVNGEDGSVDRAAYKSRNQQQSSPQTHHQSQLTQQPSLTSQNQQQNSPLYKTRLCERFETEGSCPYGSKCSFAHGIVELRGRTITDPLQSQLHQQNHQDKNDDRINGDDSNGNQLFKTKLCEKFMKDKFCQYGPKCHFAHGEEELKSRPKREEAAPIADRRPSPPLQPPSHRYQRAVNNENATNHAVNDANHEVVSEADRRTNWRSSTTSGKQKHSETSKKTEFTVENTTQKVSDLLIQKVAVTTKSNELMNPVNINEKKEDRSSTTVSVEELRRPAFVEHQRSNINKKSSGAVATPASHSSNTNGKERKHVLKVENNEKSWMKIVKLSKEEQDEMENESNKSVSSNDIPKLSQKNEAIITGLKKLFSSNPPSSTSTKGKLTDDVKEVTKIEMRNDLSKKQLLYILLVSLLEDESDQTMLSILKSREHLFKTLVKTNADQLLLLKAWESFVTVRKPLMVNKTAIALSHWYDIEMVEEEAFLEWFETLEKDSALEKKSSKFIKWLNESDSEDEE</sequence>
<feature type="domain" description="W2" evidence="8">
    <location>
        <begin position="521"/>
        <end position="685"/>
    </location>
</feature>
<dbReference type="InterPro" id="IPR036855">
    <property type="entry name" value="Znf_CCCH_sf"/>
</dbReference>
<feature type="compositionally biased region" description="Polar residues" evidence="6">
    <location>
        <begin position="348"/>
        <end position="358"/>
    </location>
</feature>
<dbReference type="InterPro" id="IPR000571">
    <property type="entry name" value="Znf_CCCH"/>
</dbReference>
<feature type="compositionally biased region" description="Basic and acidic residues" evidence="6">
    <location>
        <begin position="386"/>
        <end position="395"/>
    </location>
</feature>
<feature type="compositionally biased region" description="Basic and acidic residues" evidence="6">
    <location>
        <begin position="315"/>
        <end position="334"/>
    </location>
</feature>
<feature type="domain" description="C3H1-type" evidence="7">
    <location>
        <begin position="221"/>
        <end position="249"/>
    </location>
</feature>
<dbReference type="PROSITE" id="PS50103">
    <property type="entry name" value="ZF_C3H1"/>
    <property type="match status" value="2"/>
</dbReference>
<feature type="domain" description="C3H1-type" evidence="7">
    <location>
        <begin position="287"/>
        <end position="315"/>
    </location>
</feature>
<feature type="region of interest" description="Disordered" evidence="6">
    <location>
        <begin position="315"/>
        <end position="395"/>
    </location>
</feature>
<evidence type="ECO:0000256" key="6">
    <source>
        <dbReference type="SAM" id="MobiDB-lite"/>
    </source>
</evidence>
<evidence type="ECO:0000259" key="8">
    <source>
        <dbReference type="PROSITE" id="PS51363"/>
    </source>
</evidence>
<dbReference type="InterPro" id="IPR045877">
    <property type="entry name" value="ZFP36-like"/>
</dbReference>
<evidence type="ECO:0000256" key="4">
    <source>
        <dbReference type="ARBA" id="ARBA00022833"/>
    </source>
</evidence>
<protein>
    <recommendedName>
        <fullName evidence="11">Nudix hydrolase domain-containing protein</fullName>
    </recommendedName>
</protein>
<evidence type="ECO:0000313" key="9">
    <source>
        <dbReference type="EMBL" id="CEP10318.1"/>
    </source>
</evidence>
<dbReference type="Proteomes" id="UP000054107">
    <property type="component" value="Unassembled WGS sequence"/>
</dbReference>
<dbReference type="SMART" id="SM00515">
    <property type="entry name" value="eIF5C"/>
    <property type="match status" value="1"/>
</dbReference>
<dbReference type="SUPFAM" id="SSF90229">
    <property type="entry name" value="CCCH zinc finger"/>
    <property type="match status" value="2"/>
</dbReference>
<dbReference type="OrthoDB" id="410307at2759"/>
<feature type="compositionally biased region" description="Polar residues" evidence="6">
    <location>
        <begin position="513"/>
        <end position="522"/>
    </location>
</feature>
<evidence type="ECO:0000256" key="5">
    <source>
        <dbReference type="PROSITE-ProRule" id="PRU00723"/>
    </source>
</evidence>
<dbReference type="InterPro" id="IPR003307">
    <property type="entry name" value="W2_domain"/>
</dbReference>
<keyword evidence="3 5" id="KW-0863">Zinc-finger</keyword>
<feature type="compositionally biased region" description="Basic and acidic residues" evidence="6">
    <location>
        <begin position="268"/>
        <end position="279"/>
    </location>
</feature>
<dbReference type="GO" id="GO:0008270">
    <property type="term" value="F:zinc ion binding"/>
    <property type="evidence" value="ECO:0007669"/>
    <property type="project" value="UniProtKB-KW"/>
</dbReference>
<dbReference type="Pfam" id="PF00642">
    <property type="entry name" value="zf-CCCH"/>
    <property type="match status" value="2"/>
</dbReference>
<evidence type="ECO:0000256" key="3">
    <source>
        <dbReference type="ARBA" id="ARBA00022771"/>
    </source>
</evidence>
<dbReference type="FunFam" id="4.10.1000.10:FF:000001">
    <property type="entry name" value="zinc finger CCCH domain-containing protein 15-like"/>
    <property type="match status" value="1"/>
</dbReference>
<evidence type="ECO:0000313" key="10">
    <source>
        <dbReference type="Proteomes" id="UP000054107"/>
    </source>
</evidence>
<feature type="region of interest" description="Disordered" evidence="6">
    <location>
        <begin position="263"/>
        <end position="283"/>
    </location>
</feature>
<dbReference type="Gene3D" id="4.10.1000.10">
    <property type="entry name" value="Zinc finger, CCCH-type"/>
    <property type="match status" value="2"/>
</dbReference>
<keyword evidence="10" id="KW-1185">Reference proteome</keyword>
<dbReference type="EMBL" id="LN723807">
    <property type="protein sequence ID" value="CEP10318.1"/>
    <property type="molecule type" value="Genomic_DNA"/>
</dbReference>
<evidence type="ECO:0000256" key="2">
    <source>
        <dbReference type="ARBA" id="ARBA00022737"/>
    </source>
</evidence>
<dbReference type="SUPFAM" id="SSF48371">
    <property type="entry name" value="ARM repeat"/>
    <property type="match status" value="1"/>
</dbReference>
<dbReference type="GO" id="GO:0010468">
    <property type="term" value="P:regulation of gene expression"/>
    <property type="evidence" value="ECO:0007669"/>
    <property type="project" value="UniProtKB-ARBA"/>
</dbReference>
<reference evidence="9 10" key="1">
    <citation type="submission" date="2014-09" db="EMBL/GenBank/DDBJ databases">
        <authorList>
            <person name="Ellenberger Sabrina"/>
        </authorList>
    </citation>
    <scope>NUCLEOTIDE SEQUENCE [LARGE SCALE GENOMIC DNA]</scope>
    <source>
        <strain evidence="9 10">CBS 412.66</strain>
    </source>
</reference>
<feature type="compositionally biased region" description="Basic and acidic residues" evidence="6">
    <location>
        <begin position="362"/>
        <end position="374"/>
    </location>
</feature>